<dbReference type="Gene3D" id="3.40.710.10">
    <property type="entry name" value="DD-peptidase/beta-lactamase superfamily"/>
    <property type="match status" value="1"/>
</dbReference>
<comment type="caution">
    <text evidence="2">The sequence shown here is derived from an EMBL/GenBank/DDBJ whole genome shotgun (WGS) entry which is preliminary data.</text>
</comment>
<keyword evidence="3" id="KW-1185">Reference proteome</keyword>
<dbReference type="SUPFAM" id="SSF56601">
    <property type="entry name" value="beta-lactamase/transpeptidase-like"/>
    <property type="match status" value="1"/>
</dbReference>
<feature type="domain" description="Peptidase S11 D-alanyl-D-alanine carboxypeptidase A N-terminal" evidence="1">
    <location>
        <begin position="10"/>
        <end position="68"/>
    </location>
</feature>
<dbReference type="STRING" id="65700.SY86_06565"/>
<proteinExistence type="predicted"/>
<sequence>MDLNPLTFPVTPPAVDAASWVLMGATTGQVLIQGNADERRNPASLTKLMTGYIVDRAIDSKRITRHDVASDRRKDTTLFAVRPHILSAWQADKKAHYPVLILSPGARYNL</sequence>
<evidence type="ECO:0000313" key="2">
    <source>
        <dbReference type="EMBL" id="KKF35167.1"/>
    </source>
</evidence>
<name>A0A0M2KD03_9GAMM</name>
<dbReference type="PATRIC" id="fig|65700.7.peg.1657"/>
<gene>
    <name evidence="2" type="ORF">SY86_06565</name>
</gene>
<evidence type="ECO:0000259" key="1">
    <source>
        <dbReference type="Pfam" id="PF00768"/>
    </source>
</evidence>
<dbReference type="AlphaFoldDB" id="A0A0M2KD03"/>
<protein>
    <recommendedName>
        <fullName evidence="1">Peptidase S11 D-alanyl-D-alanine carboxypeptidase A N-terminal domain-containing protein</fullName>
    </recommendedName>
</protein>
<dbReference type="GO" id="GO:0009002">
    <property type="term" value="F:serine-type D-Ala-D-Ala carboxypeptidase activity"/>
    <property type="evidence" value="ECO:0007669"/>
    <property type="project" value="InterPro"/>
</dbReference>
<dbReference type="Pfam" id="PF00768">
    <property type="entry name" value="Peptidase_S11"/>
    <property type="match status" value="1"/>
</dbReference>
<accession>A0A0M2KD03</accession>
<organism evidence="2 3">
    <name type="scientific">Erwinia tracheiphila</name>
    <dbReference type="NCBI Taxonomy" id="65700"/>
    <lineage>
        <taxon>Bacteria</taxon>
        <taxon>Pseudomonadati</taxon>
        <taxon>Pseudomonadota</taxon>
        <taxon>Gammaproteobacteria</taxon>
        <taxon>Enterobacterales</taxon>
        <taxon>Erwiniaceae</taxon>
        <taxon>Erwinia</taxon>
    </lineage>
</organism>
<dbReference type="EMBL" id="JXNU01000003">
    <property type="protein sequence ID" value="KKF35167.1"/>
    <property type="molecule type" value="Genomic_DNA"/>
</dbReference>
<dbReference type="InterPro" id="IPR001967">
    <property type="entry name" value="Peptidase_S11_N"/>
</dbReference>
<reference evidence="2 3" key="1">
    <citation type="submission" date="2015-01" db="EMBL/GenBank/DDBJ databases">
        <title>Erwinia tracheiphila.</title>
        <authorList>
            <person name="Shapiro L.R."/>
        </authorList>
    </citation>
    <scope>NUCLEOTIDE SEQUENCE [LARGE SCALE GENOMIC DNA]</scope>
    <source>
        <strain evidence="2 3">BuffGH</strain>
    </source>
</reference>
<evidence type="ECO:0000313" key="3">
    <source>
        <dbReference type="Proteomes" id="UP000033924"/>
    </source>
</evidence>
<dbReference type="InterPro" id="IPR012338">
    <property type="entry name" value="Beta-lactam/transpept-like"/>
</dbReference>
<dbReference type="Proteomes" id="UP000033924">
    <property type="component" value="Unassembled WGS sequence"/>
</dbReference>
<dbReference type="GO" id="GO:0006508">
    <property type="term" value="P:proteolysis"/>
    <property type="evidence" value="ECO:0007669"/>
    <property type="project" value="InterPro"/>
</dbReference>